<reference evidence="3" key="1">
    <citation type="journal article" date="2015" name="Nature">
        <title>Complex archaea that bridge the gap between prokaryotes and eukaryotes.</title>
        <authorList>
            <person name="Spang A."/>
            <person name="Saw J.H."/>
            <person name="Jorgensen S.L."/>
            <person name="Zaremba-Niedzwiedzka K."/>
            <person name="Martijn J."/>
            <person name="Lind A.E."/>
            <person name="van Eijk R."/>
            <person name="Schleper C."/>
            <person name="Guy L."/>
            <person name="Ettema T.J."/>
        </authorList>
    </citation>
    <scope>NUCLEOTIDE SEQUENCE</scope>
</reference>
<keyword evidence="2" id="KW-0342">GTP-binding</keyword>
<evidence type="ECO:0000313" key="3">
    <source>
        <dbReference type="EMBL" id="KKN57945.1"/>
    </source>
</evidence>
<dbReference type="PANTHER" id="PTHR42708">
    <property type="entry name" value="ATP/GTP-BINDING PROTEIN-RELATED"/>
    <property type="match status" value="1"/>
</dbReference>
<proteinExistence type="predicted"/>
<dbReference type="GO" id="GO:0003924">
    <property type="term" value="F:GTPase activity"/>
    <property type="evidence" value="ECO:0007669"/>
    <property type="project" value="InterPro"/>
</dbReference>
<comment type="caution">
    <text evidence="3">The sequence shown here is derived from an EMBL/GenBank/DDBJ whole genome shotgun (WGS) entry which is preliminary data.</text>
</comment>
<dbReference type="AlphaFoldDB" id="A0A0F9RN23"/>
<dbReference type="SMART" id="SM00177">
    <property type="entry name" value="ARF"/>
    <property type="match status" value="1"/>
</dbReference>
<name>A0A0F9RN23_9ZZZZ</name>
<sequence length="193" mass="22128">MIFDCENKVLQVKIVYYGPAMSGKTTSLKSLFSYFQKGDSVNSIESTVGRTLFFDFGVLQFKGANWNLKFLIYSVTGQDFYASTRPATLKGVDGIIFVVDSQKEYLDHNLRSWNELKTLFGLEIYNIPVVISLNKYDLRKMKELEEINFKSSIEYKKFKNLSVKKTVATKGEGVLDSFSQLIKFIFPQLCIKI</sequence>
<dbReference type="EMBL" id="LAZR01000782">
    <property type="protein sequence ID" value="KKN57945.1"/>
    <property type="molecule type" value="Genomic_DNA"/>
</dbReference>
<evidence type="ECO:0000256" key="1">
    <source>
        <dbReference type="ARBA" id="ARBA00022741"/>
    </source>
</evidence>
<evidence type="ECO:0000256" key="2">
    <source>
        <dbReference type="ARBA" id="ARBA00023134"/>
    </source>
</evidence>
<accession>A0A0F9RN23</accession>
<dbReference type="Gene3D" id="3.40.50.300">
    <property type="entry name" value="P-loop containing nucleotide triphosphate hydrolases"/>
    <property type="match status" value="1"/>
</dbReference>
<dbReference type="CDD" id="cd00882">
    <property type="entry name" value="Ras_like_GTPase"/>
    <property type="match status" value="1"/>
</dbReference>
<gene>
    <name evidence="3" type="ORF">LCGC14_0557280</name>
</gene>
<dbReference type="InterPro" id="IPR006689">
    <property type="entry name" value="Small_GTPase_ARF/SAR"/>
</dbReference>
<dbReference type="Pfam" id="PF00025">
    <property type="entry name" value="Arf"/>
    <property type="match status" value="1"/>
</dbReference>
<dbReference type="InterPro" id="IPR027417">
    <property type="entry name" value="P-loop_NTPase"/>
</dbReference>
<organism evidence="3">
    <name type="scientific">marine sediment metagenome</name>
    <dbReference type="NCBI Taxonomy" id="412755"/>
    <lineage>
        <taxon>unclassified sequences</taxon>
        <taxon>metagenomes</taxon>
        <taxon>ecological metagenomes</taxon>
    </lineage>
</organism>
<dbReference type="InterPro" id="IPR052705">
    <property type="entry name" value="Gliding_Motility_GTPase"/>
</dbReference>
<protein>
    <submittedName>
        <fullName evidence="3">Uncharacterized protein</fullName>
    </submittedName>
</protein>
<dbReference type="PANTHER" id="PTHR42708:SF1">
    <property type="entry name" value="GLIDING MOTILITY PROTEIN MGLA"/>
    <property type="match status" value="1"/>
</dbReference>
<dbReference type="GO" id="GO:0005525">
    <property type="term" value="F:GTP binding"/>
    <property type="evidence" value="ECO:0007669"/>
    <property type="project" value="UniProtKB-KW"/>
</dbReference>
<keyword evidence="1" id="KW-0547">Nucleotide-binding</keyword>
<dbReference type="SUPFAM" id="SSF52540">
    <property type="entry name" value="P-loop containing nucleoside triphosphate hydrolases"/>
    <property type="match status" value="1"/>
</dbReference>